<keyword evidence="5" id="KW-1185">Reference proteome</keyword>
<dbReference type="NCBIfam" id="NF033788">
    <property type="entry name" value="HTH_metalloreg"/>
    <property type="match status" value="1"/>
</dbReference>
<evidence type="ECO:0000256" key="2">
    <source>
        <dbReference type="ARBA" id="ARBA00023125"/>
    </source>
</evidence>
<dbReference type="Gene3D" id="1.10.10.10">
    <property type="entry name" value="Winged helix-like DNA-binding domain superfamily/Winged helix DNA-binding domain"/>
    <property type="match status" value="1"/>
</dbReference>
<evidence type="ECO:0000256" key="1">
    <source>
        <dbReference type="ARBA" id="ARBA00023015"/>
    </source>
</evidence>
<dbReference type="EMBL" id="LWMN01000001">
    <property type="protein sequence ID" value="OAQ57052.1"/>
    <property type="molecule type" value="Genomic_DNA"/>
</dbReference>
<dbReference type="Proteomes" id="UP000078516">
    <property type="component" value="Unassembled WGS sequence"/>
</dbReference>
<dbReference type="InterPro" id="IPR011991">
    <property type="entry name" value="ArsR-like_HTH"/>
</dbReference>
<sequence length="90" mass="10619">MDHEQMAKMFKALAEPNRIKIIELLSTRPMCACEVLDYFDFTQPTLSHHMKVLESVGIVSVEKDRKWHYYFLKKEEASELLKAMLDLFPN</sequence>
<evidence type="ECO:0000256" key="3">
    <source>
        <dbReference type="ARBA" id="ARBA00023163"/>
    </source>
</evidence>
<dbReference type="CDD" id="cd00090">
    <property type="entry name" value="HTH_ARSR"/>
    <property type="match status" value="1"/>
</dbReference>
<proteinExistence type="predicted"/>
<dbReference type="RefSeq" id="WP_067480954.1">
    <property type="nucleotide sequence ID" value="NZ_CP023074.1"/>
</dbReference>
<dbReference type="GO" id="GO:0003677">
    <property type="term" value="F:DNA binding"/>
    <property type="evidence" value="ECO:0007669"/>
    <property type="project" value="UniProtKB-KW"/>
</dbReference>
<accession>A0A179EV73</accession>
<dbReference type="PANTHER" id="PTHR33154:SF33">
    <property type="entry name" value="TRANSCRIPTIONAL REPRESSOR SDPR"/>
    <property type="match status" value="1"/>
</dbReference>
<dbReference type="PROSITE" id="PS50987">
    <property type="entry name" value="HTH_ARSR_2"/>
    <property type="match status" value="1"/>
</dbReference>
<dbReference type="SUPFAM" id="SSF46785">
    <property type="entry name" value="Winged helix' DNA-binding domain"/>
    <property type="match status" value="1"/>
</dbReference>
<keyword evidence="1" id="KW-0805">Transcription regulation</keyword>
<dbReference type="AlphaFoldDB" id="A0A179EV73"/>
<protein>
    <submittedName>
        <fullName evidence="4">Transcriptional regulator</fullName>
    </submittedName>
</protein>
<dbReference type="GeneID" id="77487584"/>
<dbReference type="PANTHER" id="PTHR33154">
    <property type="entry name" value="TRANSCRIPTIONAL REGULATOR, ARSR FAMILY"/>
    <property type="match status" value="1"/>
</dbReference>
<dbReference type="Pfam" id="PF01022">
    <property type="entry name" value="HTH_5"/>
    <property type="match status" value="1"/>
</dbReference>
<organism evidence="4 5">
    <name type="scientific">Enterococcus thailandicus</name>
    <dbReference type="NCBI Taxonomy" id="417368"/>
    <lineage>
        <taxon>Bacteria</taxon>
        <taxon>Bacillati</taxon>
        <taxon>Bacillota</taxon>
        <taxon>Bacilli</taxon>
        <taxon>Lactobacillales</taxon>
        <taxon>Enterococcaceae</taxon>
        <taxon>Enterococcus</taxon>
    </lineage>
</organism>
<evidence type="ECO:0000313" key="4">
    <source>
        <dbReference type="EMBL" id="OAQ57052.1"/>
    </source>
</evidence>
<reference evidence="4 5" key="1">
    <citation type="submission" date="2016-04" db="EMBL/GenBank/DDBJ databases">
        <title>Draft genome of an Enterococcus thailandicus strain isolated from bovine feces.</title>
        <authorList>
            <person name="Beukers A.G."/>
            <person name="Zaheer R."/>
            <person name="Goji N."/>
            <person name="Cook S.R."/>
            <person name="Amoako K."/>
            <person name="Chaves A.V."/>
            <person name="Ward M.P."/>
            <person name="Mcallister T.A."/>
        </authorList>
    </citation>
    <scope>NUCLEOTIDE SEQUENCE [LARGE SCALE GENOMIC DNA]</scope>
    <source>
        <strain evidence="4 5">F0711D 46</strain>
    </source>
</reference>
<dbReference type="InterPro" id="IPR001845">
    <property type="entry name" value="HTH_ArsR_DNA-bd_dom"/>
</dbReference>
<dbReference type="KEGG" id="eth:CK496_08010"/>
<dbReference type="InterPro" id="IPR036388">
    <property type="entry name" value="WH-like_DNA-bd_sf"/>
</dbReference>
<keyword evidence="3" id="KW-0804">Transcription</keyword>
<dbReference type="GO" id="GO:0003700">
    <property type="term" value="F:DNA-binding transcription factor activity"/>
    <property type="evidence" value="ECO:0007669"/>
    <property type="project" value="InterPro"/>
</dbReference>
<dbReference type="InterPro" id="IPR051081">
    <property type="entry name" value="HTH_MetalResp_TranReg"/>
</dbReference>
<evidence type="ECO:0000313" key="5">
    <source>
        <dbReference type="Proteomes" id="UP000078516"/>
    </source>
</evidence>
<keyword evidence="2" id="KW-0238">DNA-binding</keyword>
<name>A0A179EV73_ENTTH</name>
<dbReference type="InterPro" id="IPR036390">
    <property type="entry name" value="WH_DNA-bd_sf"/>
</dbReference>
<gene>
    <name evidence="4" type="ORF">A6E74_01360</name>
</gene>
<dbReference type="PRINTS" id="PR00778">
    <property type="entry name" value="HTHARSR"/>
</dbReference>
<comment type="caution">
    <text evidence="4">The sequence shown here is derived from an EMBL/GenBank/DDBJ whole genome shotgun (WGS) entry which is preliminary data.</text>
</comment>
<dbReference type="SMART" id="SM00418">
    <property type="entry name" value="HTH_ARSR"/>
    <property type="match status" value="1"/>
</dbReference>